<dbReference type="SUPFAM" id="SSF51735">
    <property type="entry name" value="NAD(P)-binding Rossmann-fold domains"/>
    <property type="match status" value="1"/>
</dbReference>
<organism evidence="5 6">
    <name type="scientific">Apiospora aurea</name>
    <dbReference type="NCBI Taxonomy" id="335848"/>
    <lineage>
        <taxon>Eukaryota</taxon>
        <taxon>Fungi</taxon>
        <taxon>Dikarya</taxon>
        <taxon>Ascomycota</taxon>
        <taxon>Pezizomycotina</taxon>
        <taxon>Sordariomycetes</taxon>
        <taxon>Xylariomycetidae</taxon>
        <taxon>Amphisphaeriales</taxon>
        <taxon>Apiosporaceae</taxon>
        <taxon>Apiospora</taxon>
    </lineage>
</organism>
<dbReference type="PANTHER" id="PTHR15020:SF37">
    <property type="entry name" value="OXIDOREDUCTASE MDPK"/>
    <property type="match status" value="1"/>
</dbReference>
<name>A0ABR1PT83_9PEZI</name>
<evidence type="ECO:0000313" key="6">
    <source>
        <dbReference type="Proteomes" id="UP001391051"/>
    </source>
</evidence>
<dbReference type="Pfam" id="PF13460">
    <property type="entry name" value="NAD_binding_10"/>
    <property type="match status" value="1"/>
</dbReference>
<dbReference type="Gene3D" id="3.40.50.720">
    <property type="entry name" value="NAD(P)-binding Rossmann-like Domain"/>
    <property type="match status" value="1"/>
</dbReference>
<keyword evidence="1" id="KW-0560">Oxidoreductase</keyword>
<proteinExistence type="inferred from homology"/>
<keyword evidence="2" id="KW-0503">Monooxygenase</keyword>
<evidence type="ECO:0000256" key="2">
    <source>
        <dbReference type="ARBA" id="ARBA00023033"/>
    </source>
</evidence>
<dbReference type="InterPro" id="IPR016040">
    <property type="entry name" value="NAD(P)-bd_dom"/>
</dbReference>
<dbReference type="GeneID" id="92083451"/>
<dbReference type="Proteomes" id="UP001391051">
    <property type="component" value="Unassembled WGS sequence"/>
</dbReference>
<reference evidence="5 6" key="1">
    <citation type="submission" date="2023-01" db="EMBL/GenBank/DDBJ databases">
        <title>Analysis of 21 Apiospora genomes using comparative genomics revels a genus with tremendous synthesis potential of carbohydrate active enzymes and secondary metabolites.</title>
        <authorList>
            <person name="Sorensen T."/>
        </authorList>
    </citation>
    <scope>NUCLEOTIDE SEQUENCE [LARGE SCALE GENOMIC DNA]</scope>
    <source>
        <strain evidence="5 6">CBS 24483</strain>
    </source>
</reference>
<evidence type="ECO:0000256" key="1">
    <source>
        <dbReference type="ARBA" id="ARBA00023002"/>
    </source>
</evidence>
<gene>
    <name evidence="5" type="ORF">PG986_014167</name>
</gene>
<comment type="caution">
    <text evidence="5">The sequence shown here is derived from an EMBL/GenBank/DDBJ whole genome shotgun (WGS) entry which is preliminary data.</text>
</comment>
<feature type="domain" description="NAD(P)-binding" evidence="4">
    <location>
        <begin position="8"/>
        <end position="214"/>
    </location>
</feature>
<dbReference type="InterPro" id="IPR036291">
    <property type="entry name" value="NAD(P)-bd_dom_sf"/>
</dbReference>
<evidence type="ECO:0000259" key="4">
    <source>
        <dbReference type="Pfam" id="PF13460"/>
    </source>
</evidence>
<protein>
    <submittedName>
        <fullName evidence="5">NAD-dependent epimerase/dehydratase</fullName>
    </submittedName>
</protein>
<comment type="similarity">
    <text evidence="3">Belongs to the avfA family.</text>
</comment>
<keyword evidence="6" id="KW-1185">Reference proteome</keyword>
<dbReference type="PANTHER" id="PTHR15020">
    <property type="entry name" value="FLAVIN REDUCTASE-RELATED"/>
    <property type="match status" value="1"/>
</dbReference>
<accession>A0ABR1PT83</accession>
<evidence type="ECO:0000256" key="3">
    <source>
        <dbReference type="ARBA" id="ARBA00038376"/>
    </source>
</evidence>
<sequence>MATYAILGSTGNCGTALIRNLLESSPHARINAFCRNQAKLYRLLPEVADNKRVQVFAGSVYDTDLLADCIRGAKAVFLLVTSNDNIPGCRLSQDSAASVVQALQKLKAEDASPPGMKLPKLVLLSSATIDDHLARDMPAWFRPIMLTAASHVYRDLQLAEQYLRAQSDWVAAIFIKPAGLSPDVARGHRLTLDEEESFISYLDLSAGMIEAADDDEGRYDGRNVGVVNAKRGHGAKFPSGTPLCILMGLARHFFPWLHPYLPTTGPA</sequence>
<dbReference type="EMBL" id="JAQQWE010000010">
    <property type="protein sequence ID" value="KAK7937299.1"/>
    <property type="molecule type" value="Genomic_DNA"/>
</dbReference>
<dbReference type="RefSeq" id="XP_066692627.1">
    <property type="nucleotide sequence ID" value="XM_066850389.1"/>
</dbReference>
<evidence type="ECO:0000313" key="5">
    <source>
        <dbReference type="EMBL" id="KAK7937299.1"/>
    </source>
</evidence>